<name>A0A142C1I0_CONBE</name>
<protein>
    <submittedName>
        <fullName evidence="2">Conotoxin</fullName>
    </submittedName>
</protein>
<keyword evidence="1" id="KW-0732">Signal</keyword>
<proteinExistence type="evidence at transcript level"/>
<sequence length="93" mass="9937">MMSTLKMMLLILLLLLPLATFDSDGQAIPGDGVPSPMSSRIRRLLGGDKKSGRSPRSCPSNKYCGGGLCCRSAECTCAIVWSRPWSKVVCVCG</sequence>
<dbReference type="EMBL" id="KU563933">
    <property type="protein sequence ID" value="AMP44681.1"/>
    <property type="molecule type" value="mRNA"/>
</dbReference>
<organism evidence="2">
    <name type="scientific">Conus betulinus</name>
    <name type="common">Beech cone</name>
    <dbReference type="NCBI Taxonomy" id="89764"/>
    <lineage>
        <taxon>Eukaryota</taxon>
        <taxon>Metazoa</taxon>
        <taxon>Spiralia</taxon>
        <taxon>Lophotrochozoa</taxon>
        <taxon>Mollusca</taxon>
        <taxon>Gastropoda</taxon>
        <taxon>Caenogastropoda</taxon>
        <taxon>Neogastropoda</taxon>
        <taxon>Conoidea</taxon>
        <taxon>Conidae</taxon>
        <taxon>Conus</taxon>
        <taxon>Dendroconus</taxon>
    </lineage>
</organism>
<evidence type="ECO:0000256" key="1">
    <source>
        <dbReference type="SAM" id="SignalP"/>
    </source>
</evidence>
<evidence type="ECO:0000313" key="2">
    <source>
        <dbReference type="EMBL" id="AMP44681.1"/>
    </source>
</evidence>
<feature type="chain" id="PRO_5007493183" evidence="1">
    <location>
        <begin position="28"/>
        <end position="93"/>
    </location>
</feature>
<accession>A0A142C1I0</accession>
<reference evidence="2" key="1">
    <citation type="submission" date="2015-12" db="EMBL/GenBank/DDBJ databases">
        <title>High throughput identification of novel conotoxins from the Chinese tubular cone snail Conus betulinus by multitranscriptome sequencing.</title>
        <authorList>
            <person name="Ruan Z."/>
            <person name="Peng C."/>
            <person name="Shi Q."/>
            <person name="Yao G."/>
            <person name="Gao B.-M."/>
        </authorList>
    </citation>
    <scope>NUCLEOTIDE SEQUENCE</scope>
</reference>
<feature type="signal peptide" evidence="1">
    <location>
        <begin position="1"/>
        <end position="27"/>
    </location>
</feature>
<dbReference type="AlphaFoldDB" id="A0A142C1I0"/>